<dbReference type="OrthoDB" id="5421632at2"/>
<name>A0A5K7YYY0_9BACT</name>
<evidence type="ECO:0000313" key="1">
    <source>
        <dbReference type="EMBL" id="BBO73600.1"/>
    </source>
</evidence>
<organism evidence="1 2">
    <name type="scientific">Desulfosarcina widdelii</name>
    <dbReference type="NCBI Taxonomy" id="947919"/>
    <lineage>
        <taxon>Bacteria</taxon>
        <taxon>Pseudomonadati</taxon>
        <taxon>Thermodesulfobacteriota</taxon>
        <taxon>Desulfobacteria</taxon>
        <taxon>Desulfobacterales</taxon>
        <taxon>Desulfosarcinaceae</taxon>
        <taxon>Desulfosarcina</taxon>
    </lineage>
</organism>
<protein>
    <submittedName>
        <fullName evidence="1">Uncharacterized protein</fullName>
    </submittedName>
</protein>
<dbReference type="AlphaFoldDB" id="A0A5K7YYY0"/>
<dbReference type="KEGG" id="dwd:DSCW_10170"/>
<gene>
    <name evidence="1" type="ORF">DSCW_10170</name>
</gene>
<sequence>MIVKMANNYRHRFDFDIGYLVKSPCRECTNRHHFPGCMNGCAPLDKIHSVLANSISCSRSYRAMESSVIFQDARDES</sequence>
<keyword evidence="2" id="KW-1185">Reference proteome</keyword>
<accession>A0A5K7YYY0</accession>
<reference evidence="1 2" key="1">
    <citation type="submission" date="2019-11" db="EMBL/GenBank/DDBJ databases">
        <title>Comparative genomics of hydrocarbon-degrading Desulfosarcina strains.</title>
        <authorList>
            <person name="Watanabe M."/>
            <person name="Kojima H."/>
            <person name="Fukui M."/>
        </authorList>
    </citation>
    <scope>NUCLEOTIDE SEQUENCE [LARGE SCALE GENOMIC DNA]</scope>
    <source>
        <strain evidence="1 2">PP31</strain>
    </source>
</reference>
<evidence type="ECO:0000313" key="2">
    <source>
        <dbReference type="Proteomes" id="UP000427769"/>
    </source>
</evidence>
<proteinExistence type="predicted"/>
<dbReference type="EMBL" id="AP021875">
    <property type="protein sequence ID" value="BBO73600.1"/>
    <property type="molecule type" value="Genomic_DNA"/>
</dbReference>
<dbReference type="Proteomes" id="UP000427769">
    <property type="component" value="Chromosome"/>
</dbReference>